<dbReference type="PANTHER" id="PTHR22809">
    <property type="entry name" value="METHYLTRANSFERASE-RELATED"/>
    <property type="match status" value="1"/>
</dbReference>
<accession>A0A8B8ZVP1</accession>
<dbReference type="InterPro" id="IPR029063">
    <property type="entry name" value="SAM-dependent_MTases_sf"/>
</dbReference>
<dbReference type="GO" id="GO:0008173">
    <property type="term" value="F:RNA methyltransferase activity"/>
    <property type="evidence" value="ECO:0007669"/>
    <property type="project" value="UniProtKB-ARBA"/>
</dbReference>
<evidence type="ECO:0000256" key="3">
    <source>
        <dbReference type="ARBA" id="ARBA00022679"/>
    </source>
</evidence>
<evidence type="ECO:0000313" key="5">
    <source>
        <dbReference type="RefSeq" id="XP_038978355.1"/>
    </source>
</evidence>
<proteinExistence type="inferred from homology"/>
<dbReference type="RefSeq" id="XP_038978355.1">
    <property type="nucleotide sequence ID" value="XM_039122427.1"/>
</dbReference>
<name>A0A8B8ZVP1_PHODC</name>
<dbReference type="GeneID" id="120108732"/>
<dbReference type="Proteomes" id="UP000228380">
    <property type="component" value="Unplaced"/>
</dbReference>
<evidence type="ECO:0000256" key="2">
    <source>
        <dbReference type="ARBA" id="ARBA00022603"/>
    </source>
</evidence>
<evidence type="ECO:0000256" key="1">
    <source>
        <dbReference type="ARBA" id="ARBA00009725"/>
    </source>
</evidence>
<reference evidence="5" key="1">
    <citation type="submission" date="2025-08" db="UniProtKB">
        <authorList>
            <consortium name="RefSeq"/>
        </authorList>
    </citation>
    <scope>IDENTIFICATION</scope>
    <source>
        <tissue evidence="5">Young leaves</tissue>
    </source>
</reference>
<evidence type="ECO:0000313" key="4">
    <source>
        <dbReference type="Proteomes" id="UP000228380"/>
    </source>
</evidence>
<dbReference type="InterPro" id="IPR026113">
    <property type="entry name" value="METTL2/6/8-like"/>
</dbReference>
<keyword evidence="3" id="KW-0808">Transferase</keyword>
<dbReference type="PANTHER" id="PTHR22809:SF8">
    <property type="entry name" value="TRNA N(3)-METHYLCYTIDINE METHYLTRANSFERASE"/>
    <property type="match status" value="1"/>
</dbReference>
<organism evidence="4 5">
    <name type="scientific">Phoenix dactylifera</name>
    <name type="common">Date palm</name>
    <dbReference type="NCBI Taxonomy" id="42345"/>
    <lineage>
        <taxon>Eukaryota</taxon>
        <taxon>Viridiplantae</taxon>
        <taxon>Streptophyta</taxon>
        <taxon>Embryophyta</taxon>
        <taxon>Tracheophyta</taxon>
        <taxon>Spermatophyta</taxon>
        <taxon>Magnoliopsida</taxon>
        <taxon>Liliopsida</taxon>
        <taxon>Arecaceae</taxon>
        <taxon>Coryphoideae</taxon>
        <taxon>Phoeniceae</taxon>
        <taxon>Phoenix</taxon>
    </lineage>
</organism>
<comment type="similarity">
    <text evidence="1">Belongs to the methyltransferase superfamily. METL family.</text>
</comment>
<sequence length="84" mass="9472">MLSAVSPMKMSLALQNVRNVLKPSGTLLFRDYAMGDYAQEKLAKKCQIISNNFYVRGDGTVHYQPCLKEMALTLWKSVCTANRL</sequence>
<keyword evidence="2" id="KW-0489">Methyltransferase</keyword>
<gene>
    <name evidence="5" type="primary">LOC120108732</name>
</gene>
<dbReference type="GO" id="GO:0008757">
    <property type="term" value="F:S-adenosylmethionine-dependent methyltransferase activity"/>
    <property type="evidence" value="ECO:0007669"/>
    <property type="project" value="UniProtKB-ARBA"/>
</dbReference>
<dbReference type="GO" id="GO:0032259">
    <property type="term" value="P:methylation"/>
    <property type="evidence" value="ECO:0007669"/>
    <property type="project" value="UniProtKB-KW"/>
</dbReference>
<dbReference type="AlphaFoldDB" id="A0A8B8ZVP1"/>
<keyword evidence="4" id="KW-1185">Reference proteome</keyword>
<protein>
    <submittedName>
        <fullName evidence="5">Uncharacterized methyltransferase-like protein SPBC21C3.07c isoform X2</fullName>
    </submittedName>
</protein>
<dbReference type="SUPFAM" id="SSF53335">
    <property type="entry name" value="S-adenosyl-L-methionine-dependent methyltransferases"/>
    <property type="match status" value="1"/>
</dbReference>